<dbReference type="InterPro" id="IPR013830">
    <property type="entry name" value="SGNH_hydro"/>
</dbReference>
<sequence length="462" mass="50104">MFGDSIIDLGTIPSEIKTLSGATEVYNVGFGGCTMTPTDTLGGGYDKFSMHALATAVLANDFTAQTALATTTLSGFLAHLNTLKTIDFATIDICFISYGTNDFGFNVSSGTSDVVSNLTVAGAMKEIVNKLQSKNPNMEIIFTTPIYRADKFLNTLNLPLSVYADTIKGTAGRLGTKVIDLHTCSGINEFNYTTLLNAADKLHPVAAGNTLMAKSFVKHARGGYVGRTDNKFEPLMVGMNLAQDNEKFNVHNPNNAGAFYDGKSYITHAPKSYMKFTDIVLCDCQIELTGVTAIKIVFDAIVKGCQGRVDAILYDSANTAVATKTATLNINSTEANYVTNHMMGNFTGVYRLYVAIKAMDVAPEIYIRNPLILQKNYEKISVGATTVTVSGSPLSVMKAVVYKDYNNWSVDYIPVVMANSQYTDLIVSVANFYNHFEVTITTKKGVALTAGDYVINYVRFLP</sequence>
<evidence type="ECO:0000313" key="2">
    <source>
        <dbReference type="EMBL" id="TRW72938.1"/>
    </source>
</evidence>
<dbReference type="EMBL" id="VJWV01000009">
    <property type="protein sequence ID" value="TRW72938.1"/>
    <property type="molecule type" value="Genomic_DNA"/>
</dbReference>
<dbReference type="Proteomes" id="UP000317167">
    <property type="component" value="Unassembled WGS sequence"/>
</dbReference>
<comment type="caution">
    <text evidence="2">The sequence shown here is derived from an EMBL/GenBank/DDBJ whole genome shotgun (WGS) entry which is preliminary data.</text>
</comment>
<dbReference type="AlphaFoldDB" id="A0A552Z0B8"/>
<dbReference type="GO" id="GO:0004622">
    <property type="term" value="F:phosphatidylcholine lysophospholipase activity"/>
    <property type="evidence" value="ECO:0007669"/>
    <property type="project" value="TreeGrafter"/>
</dbReference>
<reference evidence="2 3" key="1">
    <citation type="submission" date="2019-07" db="EMBL/GenBank/DDBJ databases">
        <title>Draft genome of 7 Lactococcus lactis strains isolated from an artisanal cheese production.</title>
        <authorList>
            <person name="Biolcati F."/>
            <person name="Bottero M.T."/>
            <person name="Dalmasso A."/>
            <person name="Mcauliffe O."/>
        </authorList>
    </citation>
    <scope>NUCLEOTIDE SEQUENCE [LARGE SCALE GENOMIC DNA]</scope>
    <source>
        <strain evidence="2 3">MRS45.2</strain>
    </source>
</reference>
<evidence type="ECO:0000313" key="3">
    <source>
        <dbReference type="Proteomes" id="UP000317167"/>
    </source>
</evidence>
<gene>
    <name evidence="2" type="ORF">FNJ53_09630</name>
</gene>
<dbReference type="PANTHER" id="PTHR30383">
    <property type="entry name" value="THIOESTERASE 1/PROTEASE 1/LYSOPHOSPHOLIPASE L1"/>
    <property type="match status" value="1"/>
</dbReference>
<proteinExistence type="predicted"/>
<dbReference type="Pfam" id="PF13472">
    <property type="entry name" value="Lipase_GDSL_2"/>
    <property type="match status" value="1"/>
</dbReference>
<dbReference type="InterPro" id="IPR036514">
    <property type="entry name" value="SGNH_hydro_sf"/>
</dbReference>
<accession>A0A552Z0B8</accession>
<dbReference type="Gene3D" id="3.40.50.1110">
    <property type="entry name" value="SGNH hydrolase"/>
    <property type="match status" value="1"/>
</dbReference>
<protein>
    <recommendedName>
        <fullName evidence="1">SGNH hydrolase-type esterase domain-containing protein</fullName>
    </recommendedName>
</protein>
<feature type="domain" description="SGNH hydrolase-type esterase" evidence="1">
    <location>
        <begin position="41"/>
        <end position="210"/>
    </location>
</feature>
<dbReference type="SUPFAM" id="SSF52266">
    <property type="entry name" value="SGNH hydrolase"/>
    <property type="match status" value="1"/>
</dbReference>
<evidence type="ECO:0000259" key="1">
    <source>
        <dbReference type="Pfam" id="PF13472"/>
    </source>
</evidence>
<organism evidence="2 3">
    <name type="scientific">Lactococcus lactis</name>
    <dbReference type="NCBI Taxonomy" id="1358"/>
    <lineage>
        <taxon>Bacteria</taxon>
        <taxon>Bacillati</taxon>
        <taxon>Bacillota</taxon>
        <taxon>Bacilli</taxon>
        <taxon>Lactobacillales</taxon>
        <taxon>Streptococcaceae</taxon>
        <taxon>Lactococcus</taxon>
    </lineage>
</organism>
<dbReference type="PANTHER" id="PTHR30383:SF5">
    <property type="entry name" value="SGNH HYDROLASE-TYPE ESTERASE DOMAIN-CONTAINING PROTEIN"/>
    <property type="match status" value="1"/>
</dbReference>
<name>A0A552Z0B8_9LACT</name>
<dbReference type="InterPro" id="IPR051532">
    <property type="entry name" value="Ester_Hydrolysis_Enzymes"/>
</dbReference>